<proteinExistence type="inferred from homology"/>
<keyword evidence="6 7" id="KW-0472">Membrane</keyword>
<evidence type="ECO:0000256" key="7">
    <source>
        <dbReference type="RuleBase" id="RU363032"/>
    </source>
</evidence>
<dbReference type="InterPro" id="IPR000515">
    <property type="entry name" value="MetI-like"/>
</dbReference>
<dbReference type="CDD" id="cd06261">
    <property type="entry name" value="TM_PBP2"/>
    <property type="match status" value="1"/>
</dbReference>
<comment type="similarity">
    <text evidence="7">Belongs to the binding-protein-dependent transport system permease family.</text>
</comment>
<dbReference type="SUPFAM" id="SSF161098">
    <property type="entry name" value="MetI-like"/>
    <property type="match status" value="1"/>
</dbReference>
<gene>
    <name evidence="10" type="ORF">GCM10023322_56940</name>
</gene>
<evidence type="ECO:0000256" key="5">
    <source>
        <dbReference type="ARBA" id="ARBA00022989"/>
    </source>
</evidence>
<evidence type="ECO:0000256" key="6">
    <source>
        <dbReference type="ARBA" id="ARBA00023136"/>
    </source>
</evidence>
<feature type="domain" description="ABC transmembrane type-1" evidence="9">
    <location>
        <begin position="109"/>
        <end position="321"/>
    </location>
</feature>
<dbReference type="EMBL" id="BAABJQ010000020">
    <property type="protein sequence ID" value="GAA5193898.1"/>
    <property type="molecule type" value="Genomic_DNA"/>
</dbReference>
<dbReference type="Pfam" id="PF00528">
    <property type="entry name" value="BPD_transp_1"/>
    <property type="match status" value="1"/>
</dbReference>
<evidence type="ECO:0000256" key="4">
    <source>
        <dbReference type="ARBA" id="ARBA00022692"/>
    </source>
</evidence>
<dbReference type="PROSITE" id="PS50928">
    <property type="entry name" value="ABC_TM1"/>
    <property type="match status" value="1"/>
</dbReference>
<dbReference type="InterPro" id="IPR051393">
    <property type="entry name" value="ABC_transporter_permease"/>
</dbReference>
<dbReference type="Proteomes" id="UP001501570">
    <property type="component" value="Unassembled WGS sequence"/>
</dbReference>
<evidence type="ECO:0000256" key="1">
    <source>
        <dbReference type="ARBA" id="ARBA00004651"/>
    </source>
</evidence>
<keyword evidence="3" id="KW-1003">Cell membrane</keyword>
<organism evidence="10 11">
    <name type="scientific">Rugosimonospora acidiphila</name>
    <dbReference type="NCBI Taxonomy" id="556531"/>
    <lineage>
        <taxon>Bacteria</taxon>
        <taxon>Bacillati</taxon>
        <taxon>Actinomycetota</taxon>
        <taxon>Actinomycetes</taxon>
        <taxon>Micromonosporales</taxon>
        <taxon>Micromonosporaceae</taxon>
        <taxon>Rugosimonospora</taxon>
    </lineage>
</organism>
<feature type="region of interest" description="Disordered" evidence="8">
    <location>
        <begin position="1"/>
        <end position="38"/>
    </location>
</feature>
<keyword evidence="11" id="KW-1185">Reference proteome</keyword>
<dbReference type="InterPro" id="IPR035906">
    <property type="entry name" value="MetI-like_sf"/>
</dbReference>
<feature type="transmembrane region" description="Helical" evidence="7">
    <location>
        <begin position="50"/>
        <end position="71"/>
    </location>
</feature>
<evidence type="ECO:0000259" key="9">
    <source>
        <dbReference type="PROSITE" id="PS50928"/>
    </source>
</evidence>
<dbReference type="PANTHER" id="PTHR30193">
    <property type="entry name" value="ABC TRANSPORTER PERMEASE PROTEIN"/>
    <property type="match status" value="1"/>
</dbReference>
<feature type="transmembrane region" description="Helical" evidence="7">
    <location>
        <begin position="300"/>
        <end position="322"/>
    </location>
</feature>
<comment type="subcellular location">
    <subcellularLocation>
        <location evidence="1 7">Cell membrane</location>
        <topology evidence="1 7">Multi-pass membrane protein</topology>
    </subcellularLocation>
</comment>
<name>A0ABP9SDH1_9ACTN</name>
<evidence type="ECO:0000256" key="2">
    <source>
        <dbReference type="ARBA" id="ARBA00022448"/>
    </source>
</evidence>
<sequence length="331" mass="36155">MSSVNQTVPLDRPSRPVGEAPAPRQPGRQPGGQRGRWRAAWGSQRRTGDWIGWLFLVPVLLVFAYFAWWPILRGLVLAVQQTNLVQPARYVGLENFQRLFADPLLPTAVRNTAWFALLSLVLGFPVPLVLSVLMNEIRRAAAVFRVLVYLPAVVPPVVSVLLWKWFYQPDTGLFNQVLGLVGLGPVRWLDSPSTAMVSIVLEAIWAGAGATVLIYLAALSSVPEELYEAAELDGASIPRRAWHVTLPQLRGVILIILLLQMLGAFQLFAEPFVFTGGGPDNSTTTVLLLVFQYAFVDGDYGGAAALSVLLAAALAILSAVYLRVTRGWTSS</sequence>
<evidence type="ECO:0000256" key="8">
    <source>
        <dbReference type="SAM" id="MobiDB-lite"/>
    </source>
</evidence>
<feature type="transmembrane region" description="Helical" evidence="7">
    <location>
        <begin position="146"/>
        <end position="166"/>
    </location>
</feature>
<dbReference type="PANTHER" id="PTHR30193:SF41">
    <property type="entry name" value="DIACETYLCHITOBIOSE UPTAKE SYSTEM PERMEASE PROTEIN NGCF"/>
    <property type="match status" value="1"/>
</dbReference>
<keyword evidence="2 7" id="KW-0813">Transport</keyword>
<dbReference type="RefSeq" id="WP_345634728.1">
    <property type="nucleotide sequence ID" value="NZ_BAABJQ010000020.1"/>
</dbReference>
<keyword evidence="5 7" id="KW-1133">Transmembrane helix</keyword>
<protein>
    <submittedName>
        <fullName evidence="10">Sugar ABC transporter permease</fullName>
    </submittedName>
</protein>
<evidence type="ECO:0000313" key="11">
    <source>
        <dbReference type="Proteomes" id="UP001501570"/>
    </source>
</evidence>
<evidence type="ECO:0000256" key="3">
    <source>
        <dbReference type="ARBA" id="ARBA00022475"/>
    </source>
</evidence>
<dbReference type="Gene3D" id="1.10.3720.10">
    <property type="entry name" value="MetI-like"/>
    <property type="match status" value="1"/>
</dbReference>
<feature type="transmembrane region" description="Helical" evidence="7">
    <location>
        <begin position="249"/>
        <end position="269"/>
    </location>
</feature>
<reference evidence="11" key="1">
    <citation type="journal article" date="2019" name="Int. J. Syst. Evol. Microbiol.">
        <title>The Global Catalogue of Microorganisms (GCM) 10K type strain sequencing project: providing services to taxonomists for standard genome sequencing and annotation.</title>
        <authorList>
            <consortium name="The Broad Institute Genomics Platform"/>
            <consortium name="The Broad Institute Genome Sequencing Center for Infectious Disease"/>
            <person name="Wu L."/>
            <person name="Ma J."/>
        </authorList>
    </citation>
    <scope>NUCLEOTIDE SEQUENCE [LARGE SCALE GENOMIC DNA]</scope>
    <source>
        <strain evidence="11">JCM 18304</strain>
    </source>
</reference>
<comment type="caution">
    <text evidence="10">The sequence shown here is derived from an EMBL/GenBank/DDBJ whole genome shotgun (WGS) entry which is preliminary data.</text>
</comment>
<feature type="transmembrane region" description="Helical" evidence="7">
    <location>
        <begin position="113"/>
        <end position="134"/>
    </location>
</feature>
<evidence type="ECO:0000313" key="10">
    <source>
        <dbReference type="EMBL" id="GAA5193898.1"/>
    </source>
</evidence>
<accession>A0ABP9SDH1</accession>
<keyword evidence="4 7" id="KW-0812">Transmembrane</keyword>
<feature type="transmembrane region" description="Helical" evidence="7">
    <location>
        <begin position="195"/>
        <end position="218"/>
    </location>
</feature>